<accession>A0A2X0KX04</accession>
<keyword evidence="1" id="KW-1133">Transmembrane helix</keyword>
<feature type="transmembrane region" description="Helical" evidence="1">
    <location>
        <begin position="99"/>
        <end position="121"/>
    </location>
</feature>
<evidence type="ECO:0000256" key="1">
    <source>
        <dbReference type="SAM" id="Phobius"/>
    </source>
</evidence>
<keyword evidence="3" id="KW-1185">Reference proteome</keyword>
<evidence type="ECO:0000313" key="3">
    <source>
        <dbReference type="Proteomes" id="UP000249723"/>
    </source>
</evidence>
<feature type="transmembrane region" description="Helical" evidence="1">
    <location>
        <begin position="59"/>
        <end position="79"/>
    </location>
</feature>
<dbReference type="InterPro" id="IPR036259">
    <property type="entry name" value="MFS_trans_sf"/>
</dbReference>
<dbReference type="EMBL" id="FMWP01000010">
    <property type="protein sequence ID" value="SCZ87593.1"/>
    <property type="molecule type" value="Genomic_DNA"/>
</dbReference>
<name>A0A2X0KX04_9BASI</name>
<dbReference type="Gene3D" id="1.20.1250.20">
    <property type="entry name" value="MFS general substrate transporter like domains"/>
    <property type="match status" value="1"/>
</dbReference>
<dbReference type="Proteomes" id="UP000249723">
    <property type="component" value="Unassembled WGS sequence"/>
</dbReference>
<keyword evidence="1" id="KW-0472">Membrane</keyword>
<protein>
    <submittedName>
        <fullName evidence="2">BZ3500_MvSof-1268-A1-R1_Chr2-2g05059 protein</fullName>
    </submittedName>
</protein>
<keyword evidence="1" id="KW-0812">Transmembrane</keyword>
<reference evidence="3" key="1">
    <citation type="submission" date="2016-10" db="EMBL/GenBank/DDBJ databases">
        <authorList>
            <person name="Jeantristanb JTB J.-T."/>
            <person name="Ricardo R."/>
        </authorList>
    </citation>
    <scope>NUCLEOTIDE SEQUENCE [LARGE SCALE GENOMIC DNA]</scope>
</reference>
<gene>
    <name evidence="2" type="ORF">BZ3500_MVSOF-1268-A1-R1_CHR2-2G05059</name>
</gene>
<dbReference type="STRING" id="289078.A0A2X0KX04"/>
<dbReference type="SUPFAM" id="SSF103473">
    <property type="entry name" value="MFS general substrate transporter"/>
    <property type="match status" value="1"/>
</dbReference>
<dbReference type="OrthoDB" id="6509908at2759"/>
<organism evidence="2 3">
    <name type="scientific">Microbotryum saponariae</name>
    <dbReference type="NCBI Taxonomy" id="289078"/>
    <lineage>
        <taxon>Eukaryota</taxon>
        <taxon>Fungi</taxon>
        <taxon>Dikarya</taxon>
        <taxon>Basidiomycota</taxon>
        <taxon>Pucciniomycotina</taxon>
        <taxon>Microbotryomycetes</taxon>
        <taxon>Microbotryales</taxon>
        <taxon>Microbotryaceae</taxon>
        <taxon>Microbotryum</taxon>
    </lineage>
</organism>
<sequence length="135" mass="14685">MMTTANPTSDHDAHAAVENLSSVSLAATWEGKDELKAIEEGAAAPAVPTDFVEGGLRGYLNVFGAWLTLIITFGYNAGFGALQDYYKANQYSNKSSSDIAWIGSIQLWCLFTMSLVSGILYDKVNLIKRKAVMHM</sequence>
<proteinExistence type="predicted"/>
<dbReference type="AlphaFoldDB" id="A0A2X0KX04"/>
<evidence type="ECO:0000313" key="2">
    <source>
        <dbReference type="EMBL" id="SCZ87593.1"/>
    </source>
</evidence>